<accession>A0A6J4PMM1</accession>
<gene>
    <name evidence="1" type="ORF">AVDCRST_MAG55-1724</name>
</gene>
<feature type="non-terminal residue" evidence="1">
    <location>
        <position position="1"/>
    </location>
</feature>
<evidence type="ECO:0000313" key="1">
    <source>
        <dbReference type="EMBL" id="CAA9417101.1"/>
    </source>
</evidence>
<dbReference type="EMBL" id="CADCUZ010000073">
    <property type="protein sequence ID" value="CAA9417101.1"/>
    <property type="molecule type" value="Genomic_DNA"/>
</dbReference>
<dbReference type="AlphaFoldDB" id="A0A6J4PMM1"/>
<reference evidence="1" key="1">
    <citation type="submission" date="2020-02" db="EMBL/GenBank/DDBJ databases">
        <authorList>
            <person name="Meier V. D."/>
        </authorList>
    </citation>
    <scope>NUCLEOTIDE SEQUENCE</scope>
    <source>
        <strain evidence="1">AVDCRST_MAG55</strain>
    </source>
</reference>
<name>A0A6J4PMM1_9ACTN</name>
<sequence>AGVQRLGRRGLLPRGSRGPLELEKVHALGEVPQEGSL</sequence>
<protein>
    <submittedName>
        <fullName evidence="1">Uncharacterized protein</fullName>
    </submittedName>
</protein>
<proteinExistence type="predicted"/>
<feature type="non-terminal residue" evidence="1">
    <location>
        <position position="37"/>
    </location>
</feature>
<organism evidence="1">
    <name type="scientific">uncultured Rubrobacteraceae bacterium</name>
    <dbReference type="NCBI Taxonomy" id="349277"/>
    <lineage>
        <taxon>Bacteria</taxon>
        <taxon>Bacillati</taxon>
        <taxon>Actinomycetota</taxon>
        <taxon>Rubrobacteria</taxon>
        <taxon>Rubrobacterales</taxon>
        <taxon>Rubrobacteraceae</taxon>
        <taxon>environmental samples</taxon>
    </lineage>
</organism>